<sequence length="132" mass="14479">MIDKLARLALSAGLLGCAVFSGATSVQAAPGPIYGATPGNWYWAKTGQGAVAIRWKDSGYNVVQVRYQRRVNFPGTILLTYFDGNGRRFDAPQRVQVQPGNSHTYEWFDDDSQCVTGRITISGFTNTPTICR</sequence>
<accession>A0A2T0KEY1</accession>
<dbReference type="EMBL" id="PVMZ01000005">
    <property type="protein sequence ID" value="PRX21942.1"/>
    <property type="molecule type" value="Genomic_DNA"/>
</dbReference>
<proteinExistence type="predicted"/>
<feature type="chain" id="PRO_5015774010" evidence="1">
    <location>
        <begin position="29"/>
        <end position="132"/>
    </location>
</feature>
<reference evidence="2 3" key="1">
    <citation type="submission" date="2018-03" db="EMBL/GenBank/DDBJ databases">
        <title>Genomic Encyclopedia of Archaeal and Bacterial Type Strains, Phase II (KMG-II): from individual species to whole genera.</title>
        <authorList>
            <person name="Goeker M."/>
        </authorList>
    </citation>
    <scope>NUCLEOTIDE SEQUENCE [LARGE SCALE GENOMIC DNA]</scope>
    <source>
        <strain evidence="2 3">DSM 43146</strain>
    </source>
</reference>
<evidence type="ECO:0000313" key="3">
    <source>
        <dbReference type="Proteomes" id="UP000239415"/>
    </source>
</evidence>
<organism evidence="2 3">
    <name type="scientific">Actinoplanes italicus</name>
    <dbReference type="NCBI Taxonomy" id="113567"/>
    <lineage>
        <taxon>Bacteria</taxon>
        <taxon>Bacillati</taxon>
        <taxon>Actinomycetota</taxon>
        <taxon>Actinomycetes</taxon>
        <taxon>Micromonosporales</taxon>
        <taxon>Micromonosporaceae</taxon>
        <taxon>Actinoplanes</taxon>
    </lineage>
</organism>
<keyword evidence="3" id="KW-1185">Reference proteome</keyword>
<keyword evidence="1" id="KW-0732">Signal</keyword>
<protein>
    <submittedName>
        <fullName evidence="2">Uncharacterized protein</fullName>
    </submittedName>
</protein>
<evidence type="ECO:0000313" key="2">
    <source>
        <dbReference type="EMBL" id="PRX21942.1"/>
    </source>
</evidence>
<dbReference type="RefSeq" id="WP_146169128.1">
    <property type="nucleotide sequence ID" value="NZ_BOMO01000036.1"/>
</dbReference>
<evidence type="ECO:0000256" key="1">
    <source>
        <dbReference type="SAM" id="SignalP"/>
    </source>
</evidence>
<comment type="caution">
    <text evidence="2">The sequence shown here is derived from an EMBL/GenBank/DDBJ whole genome shotgun (WGS) entry which is preliminary data.</text>
</comment>
<gene>
    <name evidence="2" type="ORF">CLV67_105119</name>
</gene>
<name>A0A2T0KEY1_9ACTN</name>
<feature type="signal peptide" evidence="1">
    <location>
        <begin position="1"/>
        <end position="28"/>
    </location>
</feature>
<dbReference type="Proteomes" id="UP000239415">
    <property type="component" value="Unassembled WGS sequence"/>
</dbReference>
<dbReference type="AlphaFoldDB" id="A0A2T0KEY1"/>